<gene>
    <name evidence="7" type="ORF">K6978_01125</name>
    <name evidence="6" type="ORF">XcuCFBP2542_01305</name>
</gene>
<dbReference type="Proteomes" id="UP001214201">
    <property type="component" value="Chromosome"/>
</dbReference>
<keyword evidence="1 3" id="KW-0378">Hydrolase</keyword>
<dbReference type="InterPro" id="IPR011496">
    <property type="entry name" value="O-GlcNAcase_cat"/>
</dbReference>
<sequence>MRLGNRQRGARLLPVLMALALALPALAEPVTQPPIFPTPVSISLDGRTITLGDSVVLVVAPGADPAAVALVRRVLGSAGVSKIATASRLPASFDRPHVVVGTGEAEVVRDALTRSKASQDTHAEGYTLASVALGSGLITLAGHDGDGLFHAAQTLRQLVERPAIPTLTIQDYPAMPIRGTIEGFYGAPWSMSDRIKHIDFLARTKANTYIYSPKDDPYARDRWRAPYPKATLKALGQLVATAKRNHVDFVYAISPGPTVCFSDPADAKALLRKFDAFRALGVRSFYVALDDIEYTKWNCERDKTTFGESGAQAAGIAQSHLLNLVQADLVARHDAASELIMVPTEYFDAKESPYKEALRKHLDPKIVVQWTGTDVVPPAISIPDARAATKTFGRKTLLWDNYPVNDFETSAGRLLMAPYARREAGLSAELSGIVSNPMNQEVPSRVAVMGLTAYAWNDKGYDAQRTWHAAARDLAGGDARVTAALLTFFDTQHLAPTFGSQPWQEQAPRLKAVLDHVREAIALGDTAARSQAIAELARTADEIAAAPQRIRDGVSDKGFAEQSRPWLEAMEGWGRALRQTAAGLEAANRGSSEATALFADAAAVAAKAAAIPSIPGATRFGGPVKIADGVLDRFVAEAPQLIAYRSPAAASATTP</sequence>
<dbReference type="EMBL" id="MDED01000002">
    <property type="protein sequence ID" value="PPU78372.1"/>
    <property type="molecule type" value="Genomic_DNA"/>
</dbReference>
<dbReference type="SUPFAM" id="SSF51445">
    <property type="entry name" value="(Trans)glycosidases"/>
    <property type="match status" value="1"/>
</dbReference>
<dbReference type="PANTHER" id="PTHR13170">
    <property type="entry name" value="O-GLCNACASE"/>
    <property type="match status" value="1"/>
</dbReference>
<evidence type="ECO:0000259" key="5">
    <source>
        <dbReference type="PROSITE" id="PS52009"/>
    </source>
</evidence>
<dbReference type="SUPFAM" id="SSF55545">
    <property type="entry name" value="beta-N-acetylhexosaminidase-like domain"/>
    <property type="match status" value="1"/>
</dbReference>
<evidence type="ECO:0000313" key="8">
    <source>
        <dbReference type="Proteomes" id="UP000239561"/>
    </source>
</evidence>
<dbReference type="AlphaFoldDB" id="A0A2S7DX03"/>
<dbReference type="Proteomes" id="UP000239561">
    <property type="component" value="Unassembled WGS sequence"/>
</dbReference>
<name>A0A2S7DX03_9XANT</name>
<accession>A0A2S7DX03</accession>
<evidence type="ECO:0000256" key="3">
    <source>
        <dbReference type="PROSITE-ProRule" id="PRU01353"/>
    </source>
</evidence>
<reference evidence="7 9" key="2">
    <citation type="submission" date="2021-08" db="EMBL/GenBank/DDBJ databases">
        <title>Genome sequences of Xanthomonas cucurbitae isolates from 5 Midwestern US states.</title>
        <authorList>
            <person name="Hind S.R."/>
        </authorList>
    </citation>
    <scope>NUCLEOTIDE SEQUENCE [LARGE SCALE GENOMIC DNA]</scope>
    <source>
        <strain evidence="7 9">OH_261</strain>
    </source>
</reference>
<reference evidence="6 8" key="1">
    <citation type="submission" date="2016-08" db="EMBL/GenBank/DDBJ databases">
        <authorList>
            <person name="Seilhamer J.J."/>
        </authorList>
    </citation>
    <scope>NUCLEOTIDE SEQUENCE [LARGE SCALE GENOMIC DNA]</scope>
    <source>
        <strain evidence="6 8">CFBP2542</strain>
    </source>
</reference>
<evidence type="ECO:0000313" key="9">
    <source>
        <dbReference type="Proteomes" id="UP001214201"/>
    </source>
</evidence>
<keyword evidence="2 3" id="KW-0326">Glycosidase</keyword>
<evidence type="ECO:0000313" key="7">
    <source>
        <dbReference type="EMBL" id="WDM71848.1"/>
    </source>
</evidence>
<keyword evidence="4" id="KW-0732">Signal</keyword>
<dbReference type="PANTHER" id="PTHR13170:SF16">
    <property type="entry name" value="PROTEIN O-GLCNACASE"/>
    <property type="match status" value="1"/>
</dbReference>
<dbReference type="InterPro" id="IPR017853">
    <property type="entry name" value="GH"/>
</dbReference>
<protein>
    <submittedName>
        <fullName evidence="6 7">Beta-N-acetylglucosaminidase</fullName>
    </submittedName>
</protein>
<dbReference type="Pfam" id="PF02838">
    <property type="entry name" value="Glyco_hydro_20b"/>
    <property type="match status" value="1"/>
</dbReference>
<feature type="signal peptide" evidence="4">
    <location>
        <begin position="1"/>
        <end position="27"/>
    </location>
</feature>
<feature type="chain" id="PRO_5044580241" evidence="4">
    <location>
        <begin position="28"/>
        <end position="655"/>
    </location>
</feature>
<dbReference type="InterPro" id="IPR029018">
    <property type="entry name" value="Hex-like_dom2"/>
</dbReference>
<evidence type="ECO:0000256" key="2">
    <source>
        <dbReference type="ARBA" id="ARBA00023295"/>
    </source>
</evidence>
<dbReference type="Gene3D" id="3.20.20.80">
    <property type="entry name" value="Glycosidases"/>
    <property type="match status" value="1"/>
</dbReference>
<evidence type="ECO:0000256" key="4">
    <source>
        <dbReference type="SAM" id="SignalP"/>
    </source>
</evidence>
<dbReference type="GO" id="GO:0015929">
    <property type="term" value="F:hexosaminidase activity"/>
    <property type="evidence" value="ECO:0007669"/>
    <property type="project" value="UniProtKB-ARBA"/>
</dbReference>
<evidence type="ECO:0000256" key="1">
    <source>
        <dbReference type="ARBA" id="ARBA00022801"/>
    </source>
</evidence>
<dbReference type="InterPro" id="IPR015882">
    <property type="entry name" value="HEX_bac_N"/>
</dbReference>
<feature type="active site" description="Proton donor" evidence="3">
    <location>
        <position position="291"/>
    </location>
</feature>
<evidence type="ECO:0000313" key="6">
    <source>
        <dbReference type="EMBL" id="PPU78372.1"/>
    </source>
</evidence>
<dbReference type="Gene3D" id="1.20.58.460">
    <property type="entry name" value="Hyaluronidase post-catalytic domain-like"/>
    <property type="match status" value="1"/>
</dbReference>
<organism evidence="6 8">
    <name type="scientific">Xanthomonas cucurbitae</name>
    <dbReference type="NCBI Taxonomy" id="56453"/>
    <lineage>
        <taxon>Bacteria</taxon>
        <taxon>Pseudomonadati</taxon>
        <taxon>Pseudomonadota</taxon>
        <taxon>Gammaproteobacteria</taxon>
        <taxon>Lysobacterales</taxon>
        <taxon>Lysobacteraceae</taxon>
        <taxon>Xanthomonas</taxon>
    </lineage>
</organism>
<keyword evidence="9" id="KW-1185">Reference proteome</keyword>
<dbReference type="Pfam" id="PF07555">
    <property type="entry name" value="NAGidase"/>
    <property type="match status" value="1"/>
</dbReference>
<dbReference type="Gene3D" id="3.30.379.10">
    <property type="entry name" value="Chitobiase/beta-hexosaminidase domain 2-like"/>
    <property type="match status" value="1"/>
</dbReference>
<dbReference type="GO" id="GO:0005975">
    <property type="term" value="P:carbohydrate metabolic process"/>
    <property type="evidence" value="ECO:0007669"/>
    <property type="project" value="UniProtKB-ARBA"/>
</dbReference>
<comment type="similarity">
    <text evidence="3">Belongs to the glycosyl hydrolase 84 family.</text>
</comment>
<proteinExistence type="inferred from homology"/>
<feature type="domain" description="GH84" evidence="5">
    <location>
        <begin position="176"/>
        <end position="459"/>
    </location>
</feature>
<dbReference type="GO" id="GO:1901135">
    <property type="term" value="P:carbohydrate derivative metabolic process"/>
    <property type="evidence" value="ECO:0007669"/>
    <property type="project" value="UniProtKB-ARBA"/>
</dbReference>
<dbReference type="InterPro" id="IPR051822">
    <property type="entry name" value="Glycosyl_Hydrolase_84"/>
</dbReference>
<dbReference type="EMBL" id="CP082214">
    <property type="protein sequence ID" value="WDM71848.1"/>
    <property type="molecule type" value="Genomic_DNA"/>
</dbReference>
<dbReference type="OrthoDB" id="9760892at2"/>
<dbReference type="PROSITE" id="PS52009">
    <property type="entry name" value="GH84"/>
    <property type="match status" value="1"/>
</dbReference>
<dbReference type="RefSeq" id="WP_104601836.1">
    <property type="nucleotide sequence ID" value="NZ_CP033326.1"/>
</dbReference>